<comment type="similarity">
    <text evidence="2 10">Belongs to the ketopantoate reductase family.</text>
</comment>
<keyword evidence="5 10" id="KW-0566">Pantothenate biosynthesis</keyword>
<dbReference type="Proteomes" id="UP001369082">
    <property type="component" value="Unassembled WGS sequence"/>
</dbReference>
<dbReference type="PANTHER" id="PTHR43765:SF2">
    <property type="entry name" value="2-DEHYDROPANTOATE 2-REDUCTASE"/>
    <property type="match status" value="1"/>
</dbReference>
<dbReference type="InterPro" id="IPR013752">
    <property type="entry name" value="KPA_reductase"/>
</dbReference>
<accession>A0ABU9GQ37</accession>
<evidence type="ECO:0000313" key="14">
    <source>
        <dbReference type="Proteomes" id="UP001369082"/>
    </source>
</evidence>
<comment type="pathway">
    <text evidence="1 10">Cofactor biosynthesis; (R)-pantothenate biosynthesis; (R)-pantoate from 3-methyl-2-oxobutanoate: step 2/2.</text>
</comment>
<evidence type="ECO:0000256" key="9">
    <source>
        <dbReference type="ARBA" id="ARBA00048793"/>
    </source>
</evidence>
<evidence type="ECO:0000256" key="4">
    <source>
        <dbReference type="ARBA" id="ARBA00019465"/>
    </source>
</evidence>
<dbReference type="NCBIfam" id="TIGR00745">
    <property type="entry name" value="apbA_panE"/>
    <property type="match status" value="1"/>
</dbReference>
<dbReference type="Pfam" id="PF08546">
    <property type="entry name" value="ApbA_C"/>
    <property type="match status" value="1"/>
</dbReference>
<evidence type="ECO:0000313" key="13">
    <source>
        <dbReference type="EMBL" id="MEL0629440.1"/>
    </source>
</evidence>
<evidence type="ECO:0000259" key="12">
    <source>
        <dbReference type="Pfam" id="PF08546"/>
    </source>
</evidence>
<dbReference type="SUPFAM" id="SSF48179">
    <property type="entry name" value="6-phosphogluconate dehydrogenase C-terminal domain-like"/>
    <property type="match status" value="1"/>
</dbReference>
<comment type="function">
    <text evidence="10">Catalyzes the NADPH-dependent reduction of ketopantoate into pantoic acid.</text>
</comment>
<dbReference type="GO" id="GO:0008677">
    <property type="term" value="F:2-dehydropantoate 2-reductase activity"/>
    <property type="evidence" value="ECO:0007669"/>
    <property type="project" value="UniProtKB-EC"/>
</dbReference>
<proteinExistence type="inferred from homology"/>
<dbReference type="Gene3D" id="1.10.1040.10">
    <property type="entry name" value="N-(1-d-carboxylethyl)-l-norvaline Dehydrogenase, domain 2"/>
    <property type="match status" value="1"/>
</dbReference>
<evidence type="ECO:0000256" key="1">
    <source>
        <dbReference type="ARBA" id="ARBA00004994"/>
    </source>
</evidence>
<evidence type="ECO:0000256" key="7">
    <source>
        <dbReference type="ARBA" id="ARBA00023002"/>
    </source>
</evidence>
<dbReference type="InterPro" id="IPR036291">
    <property type="entry name" value="NAD(P)-bd_dom_sf"/>
</dbReference>
<dbReference type="InterPro" id="IPR050838">
    <property type="entry name" value="Ketopantoate_reductase"/>
</dbReference>
<evidence type="ECO:0000259" key="11">
    <source>
        <dbReference type="Pfam" id="PF02558"/>
    </source>
</evidence>
<protein>
    <recommendedName>
        <fullName evidence="4 10">2-dehydropantoate 2-reductase</fullName>
        <ecNumber evidence="3 10">1.1.1.169</ecNumber>
    </recommendedName>
    <alternativeName>
        <fullName evidence="8 10">Ketopantoate reductase</fullName>
    </alternativeName>
</protein>
<evidence type="ECO:0000256" key="6">
    <source>
        <dbReference type="ARBA" id="ARBA00022857"/>
    </source>
</evidence>
<organism evidence="13 14">
    <name type="scientific">Psychromonas aquatilis</name>
    <dbReference type="NCBI Taxonomy" id="2005072"/>
    <lineage>
        <taxon>Bacteria</taxon>
        <taxon>Pseudomonadati</taxon>
        <taxon>Pseudomonadota</taxon>
        <taxon>Gammaproteobacteria</taxon>
        <taxon>Alteromonadales</taxon>
        <taxon>Psychromonadaceae</taxon>
        <taxon>Psychromonas</taxon>
    </lineage>
</organism>
<keyword evidence="7 10" id="KW-0560">Oxidoreductase</keyword>
<dbReference type="EMBL" id="JBAKAZ010000022">
    <property type="protein sequence ID" value="MEL0629440.1"/>
    <property type="molecule type" value="Genomic_DNA"/>
</dbReference>
<evidence type="ECO:0000256" key="5">
    <source>
        <dbReference type="ARBA" id="ARBA00022655"/>
    </source>
</evidence>
<name>A0ABU9GQ37_9GAMM</name>
<dbReference type="EC" id="1.1.1.169" evidence="3 10"/>
<evidence type="ECO:0000256" key="8">
    <source>
        <dbReference type="ARBA" id="ARBA00032024"/>
    </source>
</evidence>
<dbReference type="InterPro" id="IPR013328">
    <property type="entry name" value="6PGD_dom2"/>
</dbReference>
<keyword evidence="14" id="KW-1185">Reference proteome</keyword>
<dbReference type="RefSeq" id="WP_341597449.1">
    <property type="nucleotide sequence ID" value="NZ_JBAKAZ010000022.1"/>
</dbReference>
<feature type="domain" description="Ketopantoate reductase C-terminal" evidence="12">
    <location>
        <begin position="175"/>
        <end position="298"/>
    </location>
</feature>
<dbReference type="InterPro" id="IPR008927">
    <property type="entry name" value="6-PGluconate_DH-like_C_sf"/>
</dbReference>
<reference evidence="13 14" key="1">
    <citation type="submission" date="2024-02" db="EMBL/GenBank/DDBJ databases">
        <title>Bacteria isolated from the canopy kelp, Nereocystis luetkeana.</title>
        <authorList>
            <person name="Pfister C.A."/>
            <person name="Younker I.T."/>
            <person name="Light S.H."/>
        </authorList>
    </citation>
    <scope>NUCLEOTIDE SEQUENCE [LARGE SCALE GENOMIC DNA]</scope>
    <source>
        <strain evidence="13 14">TI.1.05</strain>
    </source>
</reference>
<dbReference type="InterPro" id="IPR013332">
    <property type="entry name" value="KPR_N"/>
</dbReference>
<dbReference type="PANTHER" id="PTHR43765">
    <property type="entry name" value="2-DEHYDROPANTOATE 2-REDUCTASE-RELATED"/>
    <property type="match status" value="1"/>
</dbReference>
<gene>
    <name evidence="13" type="ORF">V6256_07450</name>
</gene>
<evidence type="ECO:0000256" key="10">
    <source>
        <dbReference type="RuleBase" id="RU362068"/>
    </source>
</evidence>
<keyword evidence="6 10" id="KW-0521">NADP</keyword>
<feature type="domain" description="Ketopantoate reductase N-terminal" evidence="11">
    <location>
        <begin position="2"/>
        <end position="149"/>
    </location>
</feature>
<evidence type="ECO:0000256" key="3">
    <source>
        <dbReference type="ARBA" id="ARBA00013014"/>
    </source>
</evidence>
<comment type="catalytic activity">
    <reaction evidence="9 10">
        <text>(R)-pantoate + NADP(+) = 2-dehydropantoate + NADPH + H(+)</text>
        <dbReference type="Rhea" id="RHEA:16233"/>
        <dbReference type="ChEBI" id="CHEBI:11561"/>
        <dbReference type="ChEBI" id="CHEBI:15378"/>
        <dbReference type="ChEBI" id="CHEBI:15980"/>
        <dbReference type="ChEBI" id="CHEBI:57783"/>
        <dbReference type="ChEBI" id="CHEBI:58349"/>
        <dbReference type="EC" id="1.1.1.169"/>
    </reaction>
</comment>
<dbReference type="Pfam" id="PF02558">
    <property type="entry name" value="ApbA"/>
    <property type="match status" value="1"/>
</dbReference>
<comment type="caution">
    <text evidence="13">The sequence shown here is derived from an EMBL/GenBank/DDBJ whole genome shotgun (WGS) entry which is preliminary data.</text>
</comment>
<dbReference type="Gene3D" id="3.40.50.720">
    <property type="entry name" value="NAD(P)-binding Rossmann-like Domain"/>
    <property type="match status" value="1"/>
</dbReference>
<evidence type="ECO:0000256" key="2">
    <source>
        <dbReference type="ARBA" id="ARBA00007870"/>
    </source>
</evidence>
<dbReference type="InterPro" id="IPR003710">
    <property type="entry name" value="ApbA"/>
</dbReference>
<dbReference type="SUPFAM" id="SSF51735">
    <property type="entry name" value="NAD(P)-binding Rossmann-fold domains"/>
    <property type="match status" value="1"/>
</dbReference>
<sequence>MIQIIGAGAIGCLWAATLQKSGHSCHLVSRHKQLTNTLHFTDLSANTTQFTISHGHHLLATRLAEQQSAILVCVKAPQVLDALLSQQPYINKHQIIILMHNGYGCAEQVLKYFPNNPIISATTSNGSLLNGPLSITHTGAGPTYLGYFNDPSQQIPIQLVKTLQDTMDDVHWSKDINSKCWLKLIINAAINPLSAIQQIKNGQLRSSTYTKTIENIISESIAVAKAESIHFHVPTVLHTVNKVITATAENYSSMNRDIHYQRPTEIEFINGYLIKKALQHQIAVPTLSDLYHQIKKKECH</sequence>